<gene>
    <name evidence="10 14" type="primary">rplV</name>
    <name evidence="14" type="ORF">O7R10_01445</name>
</gene>
<evidence type="ECO:0000256" key="3">
    <source>
        <dbReference type="ARBA" id="ARBA00011838"/>
    </source>
</evidence>
<dbReference type="InterPro" id="IPR001063">
    <property type="entry name" value="Ribosomal_uL22"/>
</dbReference>
<evidence type="ECO:0000256" key="1">
    <source>
        <dbReference type="ARBA" id="ARBA00003478"/>
    </source>
</evidence>
<evidence type="ECO:0000256" key="8">
    <source>
        <dbReference type="ARBA" id="ARBA00025084"/>
    </source>
</evidence>
<name>A0ABY7M0K6_9MOLU</name>
<comment type="function">
    <text evidence="10 13">This protein binds specifically to 23S rRNA; its binding is stimulated by other ribosomal proteins, e.g., L4, L17, and L20. It is important during the early stages of 50S assembly. It makes multiple contacts with different domains of the 23S rRNA in the assembled 50S subunit and ribosome.</text>
</comment>
<dbReference type="EMBL" id="CP115156">
    <property type="protein sequence ID" value="WBL31261.1"/>
    <property type="molecule type" value="Genomic_DNA"/>
</dbReference>
<keyword evidence="4 10" id="KW-0699">rRNA-binding</keyword>
<comment type="function">
    <text evidence="8">This protein binds specifically to 23S rRNA; its binding is stimulated by other ribosomal proteins, e.g. L4, L17, and L20. It is important during the early stages of 50S assembly. It makes multiple contacts with different domains of the 23S rRNA in the assembled 50S subunit and ribosome.</text>
</comment>
<keyword evidence="15" id="KW-1185">Reference proteome</keyword>
<dbReference type="PANTHER" id="PTHR13501">
    <property type="entry name" value="CHLOROPLAST 50S RIBOSOMAL PROTEIN L22-RELATED"/>
    <property type="match status" value="1"/>
</dbReference>
<evidence type="ECO:0000256" key="5">
    <source>
        <dbReference type="ARBA" id="ARBA00022884"/>
    </source>
</evidence>
<dbReference type="Proteomes" id="UP001210120">
    <property type="component" value="Chromosome"/>
</dbReference>
<evidence type="ECO:0000313" key="14">
    <source>
        <dbReference type="EMBL" id="WBL31261.1"/>
    </source>
</evidence>
<organism evidence="14 15">
    <name type="scientific">Candidatus Phytoplasma sacchari</name>
    <dbReference type="NCBI Taxonomy" id="2609813"/>
    <lineage>
        <taxon>Bacteria</taxon>
        <taxon>Bacillati</taxon>
        <taxon>Mycoplasmatota</taxon>
        <taxon>Mollicutes</taxon>
        <taxon>Acholeplasmatales</taxon>
        <taxon>Acholeplasmataceae</taxon>
        <taxon>Candidatus Phytoplasma</taxon>
        <taxon>16SrXI (Rice yellow dwarf group)</taxon>
    </lineage>
</organism>
<dbReference type="HAMAP" id="MF_01331_B">
    <property type="entry name" value="Ribosomal_uL22_B"/>
    <property type="match status" value="1"/>
</dbReference>
<evidence type="ECO:0000256" key="11">
    <source>
        <dbReference type="RuleBase" id="RU004005"/>
    </source>
</evidence>
<reference evidence="14" key="1">
    <citation type="submission" date="2022-12" db="EMBL/GenBank/DDBJ databases">
        <title>Genomic Characterization of Candidatus Phytoplasma sacchari in China.</title>
        <authorList>
            <person name="Zhang R.-Y."/>
        </authorList>
    </citation>
    <scope>NUCLEOTIDE SEQUENCE [LARGE SCALE GENOMIC DNA]</scope>
    <source>
        <strain evidence="14">SCWL1</strain>
    </source>
</reference>
<evidence type="ECO:0000313" key="15">
    <source>
        <dbReference type="Proteomes" id="UP001210120"/>
    </source>
</evidence>
<dbReference type="GO" id="GO:0005840">
    <property type="term" value="C:ribosome"/>
    <property type="evidence" value="ECO:0007669"/>
    <property type="project" value="UniProtKB-KW"/>
</dbReference>
<protein>
    <recommendedName>
        <fullName evidence="9 10">Large ribosomal subunit protein uL22</fullName>
    </recommendedName>
</protein>
<accession>A0ABY7M0K6</accession>
<dbReference type="Pfam" id="PF00237">
    <property type="entry name" value="Ribosomal_L22"/>
    <property type="match status" value="1"/>
</dbReference>
<dbReference type="InterPro" id="IPR036394">
    <property type="entry name" value="Ribosomal_uL22_sf"/>
</dbReference>
<evidence type="ECO:0000256" key="2">
    <source>
        <dbReference type="ARBA" id="ARBA00009451"/>
    </source>
</evidence>
<dbReference type="Gene3D" id="3.90.470.10">
    <property type="entry name" value="Ribosomal protein L22/L17"/>
    <property type="match status" value="1"/>
</dbReference>
<evidence type="ECO:0000256" key="12">
    <source>
        <dbReference type="RuleBase" id="RU004006"/>
    </source>
</evidence>
<dbReference type="InterPro" id="IPR047867">
    <property type="entry name" value="Ribosomal_uL22_bac/org-type"/>
</dbReference>
<comment type="function">
    <text evidence="1 10">The globular domain of the protein is located near the polypeptide exit tunnel on the outside of the subunit, while an extended beta-hairpin is found that lines the wall of the exit tunnel in the center of the 70S ribosome.</text>
</comment>
<keyword evidence="5 10" id="KW-0694">RNA-binding</keyword>
<keyword evidence="7 10" id="KW-0687">Ribonucleoprotein</keyword>
<comment type="subunit">
    <text evidence="3 10 12">Part of the 50S ribosomal subunit.</text>
</comment>
<evidence type="ECO:0000256" key="6">
    <source>
        <dbReference type="ARBA" id="ARBA00022980"/>
    </source>
</evidence>
<proteinExistence type="inferred from homology"/>
<evidence type="ECO:0000256" key="13">
    <source>
        <dbReference type="RuleBase" id="RU004008"/>
    </source>
</evidence>
<evidence type="ECO:0000256" key="9">
    <source>
        <dbReference type="ARBA" id="ARBA00035207"/>
    </source>
</evidence>
<keyword evidence="6 10" id="KW-0689">Ribosomal protein</keyword>
<dbReference type="CDD" id="cd00336">
    <property type="entry name" value="Ribosomal_L22"/>
    <property type="match status" value="1"/>
</dbReference>
<dbReference type="PANTHER" id="PTHR13501:SF8">
    <property type="entry name" value="LARGE RIBOSOMAL SUBUNIT PROTEIN UL22M"/>
    <property type="match status" value="1"/>
</dbReference>
<comment type="similarity">
    <text evidence="2 10 11">Belongs to the universal ribosomal protein uL22 family.</text>
</comment>
<dbReference type="NCBIfam" id="TIGR01044">
    <property type="entry name" value="rplV_bact"/>
    <property type="match status" value="1"/>
</dbReference>
<evidence type="ECO:0000256" key="7">
    <source>
        <dbReference type="ARBA" id="ARBA00023274"/>
    </source>
</evidence>
<dbReference type="InterPro" id="IPR005727">
    <property type="entry name" value="Ribosomal_uL22_bac/chlpt-type"/>
</dbReference>
<evidence type="ECO:0000256" key="10">
    <source>
        <dbReference type="HAMAP-Rule" id="MF_01331"/>
    </source>
</evidence>
<dbReference type="SUPFAM" id="SSF54843">
    <property type="entry name" value="Ribosomal protein L22"/>
    <property type="match status" value="1"/>
</dbReference>
<evidence type="ECO:0000256" key="4">
    <source>
        <dbReference type="ARBA" id="ARBA00022730"/>
    </source>
</evidence>
<sequence length="124" mass="14150">MNVKAIANKIPISPRKVRLVADLIRGKKIKEAQSILLFTRKVASPIISKLLKSVVSNAVHNYKLKEDDLYINKIFVNEGFRLTRFSPRAKGKTNKIKKRTSHITVFVTSNEKLFKEIEENGSKN</sequence>